<evidence type="ECO:0000256" key="9">
    <source>
        <dbReference type="ARBA" id="ARBA00060298"/>
    </source>
</evidence>
<evidence type="ECO:0000256" key="1">
    <source>
        <dbReference type="ARBA" id="ARBA00004429"/>
    </source>
</evidence>
<reference evidence="14" key="1">
    <citation type="submission" date="2020-07" db="EMBL/GenBank/DDBJ databases">
        <title>Huge and variable diversity of episymbiotic CPR bacteria and DPANN archaea in groundwater ecosystems.</title>
        <authorList>
            <person name="He C.Y."/>
            <person name="Keren R."/>
            <person name="Whittaker M."/>
            <person name="Farag I.F."/>
            <person name="Doudna J."/>
            <person name="Cate J.H.D."/>
            <person name="Banfield J.F."/>
        </authorList>
    </citation>
    <scope>NUCLEOTIDE SEQUENCE</scope>
    <source>
        <strain evidence="14">NC_groundwater_763_Ag_S-0.2um_68_21</strain>
    </source>
</reference>
<gene>
    <name evidence="14" type="ORF">HYZ11_13265</name>
</gene>
<dbReference type="SUPFAM" id="SSF161098">
    <property type="entry name" value="MetI-like"/>
    <property type="match status" value="1"/>
</dbReference>
<feature type="domain" description="ABC transmembrane type-1" evidence="13">
    <location>
        <begin position="26"/>
        <end position="215"/>
    </location>
</feature>
<name>A0A932I1V8_UNCTE</name>
<dbReference type="FunFam" id="1.10.3720.10:FF:000006">
    <property type="entry name" value="Glutamate/aspartate ABC transporter, permease protein GltK"/>
    <property type="match status" value="1"/>
</dbReference>
<dbReference type="Proteomes" id="UP000782312">
    <property type="component" value="Unassembled WGS sequence"/>
</dbReference>
<dbReference type="InterPro" id="IPR010065">
    <property type="entry name" value="AA_ABC_transptr_permease_3TM"/>
</dbReference>
<evidence type="ECO:0000256" key="8">
    <source>
        <dbReference type="ARBA" id="ARBA00023136"/>
    </source>
</evidence>
<keyword evidence="5 12" id="KW-0812">Transmembrane</keyword>
<dbReference type="GO" id="GO:0022857">
    <property type="term" value="F:transmembrane transporter activity"/>
    <property type="evidence" value="ECO:0007669"/>
    <property type="project" value="InterPro"/>
</dbReference>
<protein>
    <recommendedName>
        <fullName evidence="11">Glutamate/aspartate import permease protein GltK</fullName>
    </recommendedName>
</protein>
<feature type="transmembrane region" description="Helical" evidence="12">
    <location>
        <begin position="20"/>
        <end position="50"/>
    </location>
</feature>
<evidence type="ECO:0000313" key="15">
    <source>
        <dbReference type="Proteomes" id="UP000782312"/>
    </source>
</evidence>
<evidence type="ECO:0000256" key="3">
    <source>
        <dbReference type="ARBA" id="ARBA00022448"/>
    </source>
</evidence>
<keyword evidence="3 12" id="KW-0813">Transport</keyword>
<evidence type="ECO:0000313" key="14">
    <source>
        <dbReference type="EMBL" id="MBI3128568.1"/>
    </source>
</evidence>
<evidence type="ECO:0000256" key="7">
    <source>
        <dbReference type="ARBA" id="ARBA00022989"/>
    </source>
</evidence>
<sequence>MFDFGVVLNNLEFLLVQGLLGLGAFGGGTLALAVPAIVLGFLLGIFVGLARLARSPLVRLPAAAYVEFFRGVPLVMVIFWIWFIMPQLLGMAIPEYEVALTAFVIFEAAYFGEIVRAGIQSVPRGQVEAAASVGLTGAQTMRWVVLPQALRNMVPSLVTQMIVLFKDTSLASIIGYVDLTKAAQIVNNREIRPLELYLFIAVVYWIFAYSLSRLARRYEHRIQAA</sequence>
<dbReference type="InterPro" id="IPR043429">
    <property type="entry name" value="ArtM/GltK/GlnP/TcyL/YhdX-like"/>
</dbReference>
<dbReference type="InterPro" id="IPR035906">
    <property type="entry name" value="MetI-like_sf"/>
</dbReference>
<evidence type="ECO:0000256" key="5">
    <source>
        <dbReference type="ARBA" id="ARBA00022692"/>
    </source>
</evidence>
<dbReference type="GO" id="GO:0043190">
    <property type="term" value="C:ATP-binding cassette (ABC) transporter complex"/>
    <property type="evidence" value="ECO:0007669"/>
    <property type="project" value="InterPro"/>
</dbReference>
<organism evidence="14 15">
    <name type="scientific">Tectimicrobiota bacterium</name>
    <dbReference type="NCBI Taxonomy" id="2528274"/>
    <lineage>
        <taxon>Bacteria</taxon>
        <taxon>Pseudomonadati</taxon>
        <taxon>Nitrospinota/Tectimicrobiota group</taxon>
        <taxon>Candidatus Tectimicrobiota</taxon>
    </lineage>
</organism>
<keyword evidence="6" id="KW-0029">Amino-acid transport</keyword>
<dbReference type="NCBIfam" id="TIGR01726">
    <property type="entry name" value="HEQRo_perm_3TM"/>
    <property type="match status" value="1"/>
</dbReference>
<comment type="caution">
    <text evidence="14">The sequence shown here is derived from an EMBL/GenBank/DDBJ whole genome shotgun (WGS) entry which is preliminary data.</text>
</comment>
<keyword evidence="4" id="KW-1003">Cell membrane</keyword>
<dbReference type="EMBL" id="JACPUR010000032">
    <property type="protein sequence ID" value="MBI3128568.1"/>
    <property type="molecule type" value="Genomic_DNA"/>
</dbReference>
<feature type="transmembrane region" description="Helical" evidence="12">
    <location>
        <begin position="196"/>
        <end position="215"/>
    </location>
</feature>
<evidence type="ECO:0000256" key="2">
    <source>
        <dbReference type="ARBA" id="ARBA00010072"/>
    </source>
</evidence>
<dbReference type="PANTHER" id="PTHR30614">
    <property type="entry name" value="MEMBRANE COMPONENT OF AMINO ACID ABC TRANSPORTER"/>
    <property type="match status" value="1"/>
</dbReference>
<feature type="transmembrane region" description="Helical" evidence="12">
    <location>
        <begin position="62"/>
        <end position="85"/>
    </location>
</feature>
<keyword evidence="7 12" id="KW-1133">Transmembrane helix</keyword>
<dbReference type="Pfam" id="PF00528">
    <property type="entry name" value="BPD_transp_1"/>
    <property type="match status" value="1"/>
</dbReference>
<dbReference type="InterPro" id="IPR000515">
    <property type="entry name" value="MetI-like"/>
</dbReference>
<comment type="similarity">
    <text evidence="2">Belongs to the binding-protein-dependent transport system permease family. HisMQ subfamily.</text>
</comment>
<comment type="function">
    <text evidence="9">Part of the ABC transporter complex GltIJKL involved in glutamate and aspartate uptake. Probably responsible for the translocation of the substrate across the membrane.</text>
</comment>
<dbReference type="Gene3D" id="1.10.3720.10">
    <property type="entry name" value="MetI-like"/>
    <property type="match status" value="1"/>
</dbReference>
<dbReference type="CDD" id="cd06261">
    <property type="entry name" value="TM_PBP2"/>
    <property type="match status" value="1"/>
</dbReference>
<evidence type="ECO:0000256" key="11">
    <source>
        <dbReference type="ARBA" id="ARBA00073645"/>
    </source>
</evidence>
<evidence type="ECO:0000256" key="10">
    <source>
        <dbReference type="ARBA" id="ARBA00062718"/>
    </source>
</evidence>
<dbReference type="AlphaFoldDB" id="A0A932I1V8"/>
<dbReference type="GO" id="GO:0006865">
    <property type="term" value="P:amino acid transport"/>
    <property type="evidence" value="ECO:0007669"/>
    <property type="project" value="UniProtKB-KW"/>
</dbReference>
<comment type="subcellular location">
    <subcellularLocation>
        <location evidence="1">Cell inner membrane</location>
        <topology evidence="1">Multi-pass membrane protein</topology>
    </subcellularLocation>
    <subcellularLocation>
        <location evidence="12">Cell membrane</location>
        <topology evidence="12">Multi-pass membrane protein</topology>
    </subcellularLocation>
</comment>
<evidence type="ECO:0000256" key="12">
    <source>
        <dbReference type="RuleBase" id="RU363032"/>
    </source>
</evidence>
<evidence type="ECO:0000256" key="4">
    <source>
        <dbReference type="ARBA" id="ARBA00022475"/>
    </source>
</evidence>
<comment type="subunit">
    <text evidence="10">The complex is composed of two ATP-binding proteins (GltL), two transmembrane proteins (GltJ and GltK) and a solute-binding protein (GltI).</text>
</comment>
<keyword evidence="8 12" id="KW-0472">Membrane</keyword>
<dbReference type="PANTHER" id="PTHR30614:SF0">
    <property type="entry name" value="L-CYSTINE TRANSPORT SYSTEM PERMEASE PROTEIN TCYL"/>
    <property type="match status" value="1"/>
</dbReference>
<proteinExistence type="inferred from homology"/>
<dbReference type="PROSITE" id="PS50928">
    <property type="entry name" value="ABC_TM1"/>
    <property type="match status" value="1"/>
</dbReference>
<accession>A0A932I1V8</accession>
<evidence type="ECO:0000259" key="13">
    <source>
        <dbReference type="PROSITE" id="PS50928"/>
    </source>
</evidence>
<evidence type="ECO:0000256" key="6">
    <source>
        <dbReference type="ARBA" id="ARBA00022970"/>
    </source>
</evidence>